<dbReference type="PANTHER" id="PTHR41252:SF1">
    <property type="entry name" value="BLR2505 PROTEIN"/>
    <property type="match status" value="1"/>
</dbReference>
<dbReference type="InterPro" id="IPR037401">
    <property type="entry name" value="SnoaL-like"/>
</dbReference>
<accession>A0A1A0MBV9</accession>
<dbReference type="RefSeq" id="WP_064860152.1">
    <property type="nucleotide sequence ID" value="NZ_LZSF01000225.1"/>
</dbReference>
<dbReference type="PANTHER" id="PTHR41252">
    <property type="entry name" value="BLR2505 PROTEIN"/>
    <property type="match status" value="1"/>
</dbReference>
<evidence type="ECO:0000259" key="1">
    <source>
        <dbReference type="Pfam" id="PF12680"/>
    </source>
</evidence>
<dbReference type="SUPFAM" id="SSF54427">
    <property type="entry name" value="NTF2-like"/>
    <property type="match status" value="1"/>
</dbReference>
<dbReference type="EMBL" id="LZSF01000225">
    <property type="protein sequence ID" value="OBA82303.1"/>
    <property type="molecule type" value="Genomic_DNA"/>
</dbReference>
<name>A0A1A0MBV9_MYCMU</name>
<dbReference type="Proteomes" id="UP000093962">
    <property type="component" value="Unassembled WGS sequence"/>
</dbReference>
<comment type="caution">
    <text evidence="2">The sequence shown here is derived from an EMBL/GenBank/DDBJ whole genome shotgun (WGS) entry which is preliminary data.</text>
</comment>
<dbReference type="InterPro" id="IPR032710">
    <property type="entry name" value="NTF2-like_dom_sf"/>
</dbReference>
<dbReference type="AlphaFoldDB" id="A0A1A0MBV9"/>
<evidence type="ECO:0000313" key="2">
    <source>
        <dbReference type="EMBL" id="OBA82303.1"/>
    </source>
</evidence>
<organism evidence="2 3">
    <name type="scientific">Mycolicibacterium mucogenicum</name>
    <name type="common">Mycobacterium mucogenicum</name>
    <dbReference type="NCBI Taxonomy" id="56689"/>
    <lineage>
        <taxon>Bacteria</taxon>
        <taxon>Bacillati</taxon>
        <taxon>Actinomycetota</taxon>
        <taxon>Actinomycetes</taxon>
        <taxon>Mycobacteriales</taxon>
        <taxon>Mycobacteriaceae</taxon>
        <taxon>Mycolicibacterium</taxon>
    </lineage>
</organism>
<sequence>MTTPDSPKPLDVANRLYAAFASHDRSALATLLHPDFTGRVSEGMPFGLGGIVHSPEQMLRDVWGGASKYYEIAPHPDEYVIAGENRVIVLGYYRGRCRTTGRHYAAAFTHDITVRDGKIASLTQITDTKPWHDALAAG</sequence>
<protein>
    <recommendedName>
        <fullName evidence="1">SnoaL-like domain-containing protein</fullName>
    </recommendedName>
</protein>
<gene>
    <name evidence="2" type="ORF">A5642_27490</name>
</gene>
<dbReference type="Gene3D" id="3.10.450.50">
    <property type="match status" value="1"/>
</dbReference>
<reference evidence="2 3" key="1">
    <citation type="submission" date="2016-06" db="EMBL/GenBank/DDBJ databases">
        <authorList>
            <person name="Kjaerup R.B."/>
            <person name="Dalgaard T.S."/>
            <person name="Juul-Madsen H.R."/>
        </authorList>
    </citation>
    <scope>NUCLEOTIDE SEQUENCE [LARGE SCALE GENOMIC DNA]</scope>
    <source>
        <strain evidence="2 3">1199456.5</strain>
    </source>
</reference>
<feature type="domain" description="SnoaL-like" evidence="1">
    <location>
        <begin position="14"/>
        <end position="121"/>
    </location>
</feature>
<dbReference type="OrthoDB" id="9781757at2"/>
<evidence type="ECO:0000313" key="3">
    <source>
        <dbReference type="Proteomes" id="UP000093962"/>
    </source>
</evidence>
<proteinExistence type="predicted"/>
<dbReference type="Pfam" id="PF12680">
    <property type="entry name" value="SnoaL_2"/>
    <property type="match status" value="1"/>
</dbReference>